<sequence length="49" mass="5488">QDEKLLGNTDELLTETDVLNLAIQQNLLKHKVYIIIQEVTSKIGPLTPS</sequence>
<name>A0A9N9IPH4_9GLOM</name>
<protein>
    <submittedName>
        <fullName evidence="1">12317_t:CDS:1</fullName>
    </submittedName>
</protein>
<evidence type="ECO:0000313" key="2">
    <source>
        <dbReference type="Proteomes" id="UP000789508"/>
    </source>
</evidence>
<organism evidence="1 2">
    <name type="scientific">Ambispora leptoticha</name>
    <dbReference type="NCBI Taxonomy" id="144679"/>
    <lineage>
        <taxon>Eukaryota</taxon>
        <taxon>Fungi</taxon>
        <taxon>Fungi incertae sedis</taxon>
        <taxon>Mucoromycota</taxon>
        <taxon>Glomeromycotina</taxon>
        <taxon>Glomeromycetes</taxon>
        <taxon>Archaeosporales</taxon>
        <taxon>Ambisporaceae</taxon>
        <taxon>Ambispora</taxon>
    </lineage>
</organism>
<comment type="caution">
    <text evidence="1">The sequence shown here is derived from an EMBL/GenBank/DDBJ whole genome shotgun (WGS) entry which is preliminary data.</text>
</comment>
<dbReference type="Proteomes" id="UP000789508">
    <property type="component" value="Unassembled WGS sequence"/>
</dbReference>
<accession>A0A9N9IPH4</accession>
<reference evidence="1" key="1">
    <citation type="submission" date="2021-06" db="EMBL/GenBank/DDBJ databases">
        <authorList>
            <person name="Kallberg Y."/>
            <person name="Tangrot J."/>
            <person name="Rosling A."/>
        </authorList>
    </citation>
    <scope>NUCLEOTIDE SEQUENCE</scope>
    <source>
        <strain evidence="1">FL130A</strain>
    </source>
</reference>
<feature type="non-terminal residue" evidence="1">
    <location>
        <position position="1"/>
    </location>
</feature>
<proteinExistence type="predicted"/>
<gene>
    <name evidence="1" type="ORF">ALEPTO_LOCUS13086</name>
</gene>
<evidence type="ECO:0000313" key="1">
    <source>
        <dbReference type="EMBL" id="CAG8744572.1"/>
    </source>
</evidence>
<dbReference type="EMBL" id="CAJVPS010037072">
    <property type="protein sequence ID" value="CAG8744572.1"/>
    <property type="molecule type" value="Genomic_DNA"/>
</dbReference>
<dbReference type="AlphaFoldDB" id="A0A9N9IPH4"/>
<keyword evidence="2" id="KW-1185">Reference proteome</keyword>